<feature type="region of interest" description="Disordered" evidence="1">
    <location>
        <begin position="1"/>
        <end position="25"/>
    </location>
</feature>
<dbReference type="AlphaFoldDB" id="A0A699YT21"/>
<sequence>MGDDYGLYQHVQTSSKRQQGHAAEERLRRAQLALAMKATKESVCAQGPPDAYPYRNPGQKLGSQSGSNGSSSLASQLKEEVKGSLESLSSQRGRVEAAKQRQQAQMLSDMFKAVWPDLGSFRSWGTATKVASMSGSLSLSLAFFGLVWYISRDSEKTSVGTHGAEDAQGTKY</sequence>
<gene>
    <name evidence="2" type="ORF">HaLaN_04643</name>
</gene>
<accession>A0A699YT21</accession>
<feature type="compositionally biased region" description="Low complexity" evidence="1">
    <location>
        <begin position="58"/>
        <end position="76"/>
    </location>
</feature>
<proteinExistence type="predicted"/>
<organism evidence="2 3">
    <name type="scientific">Haematococcus lacustris</name>
    <name type="common">Green alga</name>
    <name type="synonym">Haematococcus pluvialis</name>
    <dbReference type="NCBI Taxonomy" id="44745"/>
    <lineage>
        <taxon>Eukaryota</taxon>
        <taxon>Viridiplantae</taxon>
        <taxon>Chlorophyta</taxon>
        <taxon>core chlorophytes</taxon>
        <taxon>Chlorophyceae</taxon>
        <taxon>CS clade</taxon>
        <taxon>Chlamydomonadales</taxon>
        <taxon>Haematococcaceae</taxon>
        <taxon>Haematococcus</taxon>
    </lineage>
</organism>
<reference evidence="2 3" key="1">
    <citation type="submission" date="2020-02" db="EMBL/GenBank/DDBJ databases">
        <title>Draft genome sequence of Haematococcus lacustris strain NIES-144.</title>
        <authorList>
            <person name="Morimoto D."/>
            <person name="Nakagawa S."/>
            <person name="Yoshida T."/>
            <person name="Sawayama S."/>
        </authorList>
    </citation>
    <scope>NUCLEOTIDE SEQUENCE [LARGE SCALE GENOMIC DNA]</scope>
    <source>
        <strain evidence="2 3">NIES-144</strain>
    </source>
</reference>
<comment type="caution">
    <text evidence="2">The sequence shown here is derived from an EMBL/GenBank/DDBJ whole genome shotgun (WGS) entry which is preliminary data.</text>
</comment>
<keyword evidence="3" id="KW-1185">Reference proteome</keyword>
<evidence type="ECO:0000313" key="3">
    <source>
        <dbReference type="Proteomes" id="UP000485058"/>
    </source>
</evidence>
<name>A0A699YT21_HAELA</name>
<feature type="region of interest" description="Disordered" evidence="1">
    <location>
        <begin position="38"/>
        <end position="101"/>
    </location>
</feature>
<evidence type="ECO:0000313" key="2">
    <source>
        <dbReference type="EMBL" id="GFH09489.1"/>
    </source>
</evidence>
<dbReference type="EMBL" id="BLLF01000239">
    <property type="protein sequence ID" value="GFH09489.1"/>
    <property type="molecule type" value="Genomic_DNA"/>
</dbReference>
<dbReference type="Proteomes" id="UP000485058">
    <property type="component" value="Unassembled WGS sequence"/>
</dbReference>
<evidence type="ECO:0000256" key="1">
    <source>
        <dbReference type="SAM" id="MobiDB-lite"/>
    </source>
</evidence>
<protein>
    <submittedName>
        <fullName evidence="2">Uncharacterized protein</fullName>
    </submittedName>
</protein>